<sequence length="90" mass="10125">MGDTNTLFNFFRGDLLEEEEEKPDETDDETSVLFNFLRPQPEIDPGPPDDERSSRARATEEAIFEQGARFSLRKSPIARSVESGFAQVGS</sequence>
<evidence type="ECO:0000256" key="1">
    <source>
        <dbReference type="SAM" id="MobiDB-lite"/>
    </source>
</evidence>
<dbReference type="EMBL" id="LAZR01061288">
    <property type="protein sequence ID" value="KKK63877.1"/>
    <property type="molecule type" value="Genomic_DNA"/>
</dbReference>
<evidence type="ECO:0000313" key="2">
    <source>
        <dbReference type="EMBL" id="KKK63877.1"/>
    </source>
</evidence>
<feature type="compositionally biased region" description="Acidic residues" evidence="1">
    <location>
        <begin position="16"/>
        <end position="30"/>
    </location>
</feature>
<accession>A0A0F8X485</accession>
<feature type="non-terminal residue" evidence="2">
    <location>
        <position position="90"/>
    </location>
</feature>
<protein>
    <submittedName>
        <fullName evidence="2">Uncharacterized protein</fullName>
    </submittedName>
</protein>
<comment type="caution">
    <text evidence="2">The sequence shown here is derived from an EMBL/GenBank/DDBJ whole genome shotgun (WGS) entry which is preliminary data.</text>
</comment>
<feature type="region of interest" description="Disordered" evidence="1">
    <location>
        <begin position="1"/>
        <end position="59"/>
    </location>
</feature>
<gene>
    <name evidence="2" type="ORF">LCGC14_2989850</name>
</gene>
<organism evidence="2">
    <name type="scientific">marine sediment metagenome</name>
    <dbReference type="NCBI Taxonomy" id="412755"/>
    <lineage>
        <taxon>unclassified sequences</taxon>
        <taxon>metagenomes</taxon>
        <taxon>ecological metagenomes</taxon>
    </lineage>
</organism>
<name>A0A0F8X485_9ZZZZ</name>
<feature type="compositionally biased region" description="Basic and acidic residues" evidence="1">
    <location>
        <begin position="49"/>
        <end position="59"/>
    </location>
</feature>
<dbReference type="AlphaFoldDB" id="A0A0F8X485"/>
<proteinExistence type="predicted"/>
<reference evidence="2" key="1">
    <citation type="journal article" date="2015" name="Nature">
        <title>Complex archaea that bridge the gap between prokaryotes and eukaryotes.</title>
        <authorList>
            <person name="Spang A."/>
            <person name="Saw J.H."/>
            <person name="Jorgensen S.L."/>
            <person name="Zaremba-Niedzwiedzka K."/>
            <person name="Martijn J."/>
            <person name="Lind A.E."/>
            <person name="van Eijk R."/>
            <person name="Schleper C."/>
            <person name="Guy L."/>
            <person name="Ettema T.J."/>
        </authorList>
    </citation>
    <scope>NUCLEOTIDE SEQUENCE</scope>
</reference>